<sequence length="193" mass="21362">MDSRFNVFIVCLAIGVTFVNGQRPSPGGCPKITSNAMNNTAKFDINKYAGIWYELERSFNVFEIGLRCITAEYLAKSDGTVGVVNRGISKWGQKVTIEGSGRVADRSKPSYLKVAFKYSPEAPYWIADTDYTNYAIVVSCSDLFGLFRVDSIWILSRTPDLPQSTMDALHSYVDRLGLSSSALSRVDQSNCPN</sequence>
<dbReference type="InterPro" id="IPR002446">
    <property type="entry name" value="Lipocalin_bac"/>
</dbReference>
<feature type="chain" id="PRO_5013433710" description="Apolipoprotein D" evidence="10">
    <location>
        <begin position="22"/>
        <end position="193"/>
    </location>
</feature>
<dbReference type="GO" id="GO:0005737">
    <property type="term" value="C:cytoplasm"/>
    <property type="evidence" value="ECO:0007669"/>
    <property type="project" value="TreeGrafter"/>
</dbReference>
<dbReference type="EnsemblMetazoa" id="tetur05g07070.1">
    <property type="protein sequence ID" value="tetur05g07070.1"/>
    <property type="gene ID" value="tetur05g07070"/>
</dbReference>
<evidence type="ECO:0000256" key="10">
    <source>
        <dbReference type="PIRNR" id="PIRNR036893"/>
    </source>
</evidence>
<protein>
    <recommendedName>
        <fullName evidence="3">Apolipoprotein D</fullName>
    </recommendedName>
</protein>
<dbReference type="InterPro" id="IPR012674">
    <property type="entry name" value="Calycin"/>
</dbReference>
<evidence type="ECO:0000256" key="9">
    <source>
        <dbReference type="ARBA" id="ARBA00023180"/>
    </source>
</evidence>
<dbReference type="eggNOG" id="KOG4824">
    <property type="taxonomic scope" value="Eukaryota"/>
</dbReference>
<dbReference type="AlphaFoldDB" id="T1K5P9"/>
<name>T1K5P9_TETUR</name>
<dbReference type="InterPro" id="IPR022272">
    <property type="entry name" value="Lipocalin_CS"/>
</dbReference>
<dbReference type="PROSITE" id="PS00213">
    <property type="entry name" value="LIPOCALIN"/>
    <property type="match status" value="1"/>
</dbReference>
<reference evidence="12" key="2">
    <citation type="submission" date="2015-06" db="UniProtKB">
        <authorList>
            <consortium name="EnsemblMetazoa"/>
        </authorList>
    </citation>
    <scope>IDENTIFICATION</scope>
</reference>
<evidence type="ECO:0000256" key="2">
    <source>
        <dbReference type="ARBA" id="ARBA00006889"/>
    </source>
</evidence>
<dbReference type="PANTHER" id="PTHR10612:SF34">
    <property type="entry name" value="APOLIPOPROTEIN D"/>
    <property type="match status" value="1"/>
</dbReference>
<dbReference type="InterPro" id="IPR022271">
    <property type="entry name" value="Lipocalin_ApoD"/>
</dbReference>
<feature type="signal peptide" evidence="10">
    <location>
        <begin position="1"/>
        <end position="21"/>
    </location>
</feature>
<dbReference type="GO" id="GO:0008289">
    <property type="term" value="F:lipid binding"/>
    <property type="evidence" value="ECO:0007669"/>
    <property type="project" value="UniProtKB-KW"/>
</dbReference>
<keyword evidence="8" id="KW-1015">Disulfide bond</keyword>
<proteinExistence type="inferred from homology"/>
<evidence type="ECO:0000256" key="3">
    <source>
        <dbReference type="ARBA" id="ARBA00019890"/>
    </source>
</evidence>
<reference evidence="13" key="1">
    <citation type="submission" date="2011-08" db="EMBL/GenBank/DDBJ databases">
        <authorList>
            <person name="Rombauts S."/>
        </authorList>
    </citation>
    <scope>NUCLEOTIDE SEQUENCE</scope>
    <source>
        <strain evidence="13">London</strain>
    </source>
</reference>
<evidence type="ECO:0000313" key="12">
    <source>
        <dbReference type="EnsemblMetazoa" id="tetur05g07070.1"/>
    </source>
</evidence>
<evidence type="ECO:0000313" key="13">
    <source>
        <dbReference type="Proteomes" id="UP000015104"/>
    </source>
</evidence>
<evidence type="ECO:0000256" key="6">
    <source>
        <dbReference type="ARBA" id="ARBA00022729"/>
    </source>
</evidence>
<accession>T1K5P9</accession>
<dbReference type="GO" id="GO:0000302">
    <property type="term" value="P:response to reactive oxygen species"/>
    <property type="evidence" value="ECO:0007669"/>
    <property type="project" value="TreeGrafter"/>
</dbReference>
<evidence type="ECO:0000259" key="11">
    <source>
        <dbReference type="Pfam" id="PF08212"/>
    </source>
</evidence>
<dbReference type="SUPFAM" id="SSF50814">
    <property type="entry name" value="Lipocalins"/>
    <property type="match status" value="1"/>
</dbReference>
<dbReference type="GO" id="GO:0005576">
    <property type="term" value="C:extracellular region"/>
    <property type="evidence" value="ECO:0007669"/>
    <property type="project" value="UniProtKB-SubCell"/>
</dbReference>
<feature type="domain" description="Lipocalin/cytosolic fatty-acid binding" evidence="11">
    <location>
        <begin position="43"/>
        <end position="188"/>
    </location>
</feature>
<keyword evidence="5" id="KW-0964">Secreted</keyword>
<dbReference type="FunFam" id="2.40.128.20:FF:000003">
    <property type="entry name" value="Apolipoprotein D"/>
    <property type="match status" value="1"/>
</dbReference>
<dbReference type="Gene3D" id="2.40.128.20">
    <property type="match status" value="1"/>
</dbReference>
<evidence type="ECO:0000256" key="1">
    <source>
        <dbReference type="ARBA" id="ARBA00004613"/>
    </source>
</evidence>
<dbReference type="InterPro" id="IPR000566">
    <property type="entry name" value="Lipocln_cytosolic_FA-bd_dom"/>
</dbReference>
<dbReference type="Pfam" id="PF08212">
    <property type="entry name" value="Lipocalin_2"/>
    <property type="match status" value="1"/>
</dbReference>
<dbReference type="GO" id="GO:0006629">
    <property type="term" value="P:lipid metabolic process"/>
    <property type="evidence" value="ECO:0007669"/>
    <property type="project" value="TreeGrafter"/>
</dbReference>
<evidence type="ECO:0000256" key="8">
    <source>
        <dbReference type="ARBA" id="ARBA00023157"/>
    </source>
</evidence>
<dbReference type="PIRSF" id="PIRSF036893">
    <property type="entry name" value="Lipocalin_ApoD"/>
    <property type="match status" value="1"/>
</dbReference>
<evidence type="ECO:0000256" key="5">
    <source>
        <dbReference type="ARBA" id="ARBA00022525"/>
    </source>
</evidence>
<evidence type="ECO:0000256" key="7">
    <source>
        <dbReference type="ARBA" id="ARBA00023121"/>
    </source>
</evidence>
<keyword evidence="7" id="KW-0446">Lipid-binding</keyword>
<dbReference type="Proteomes" id="UP000015104">
    <property type="component" value="Unassembled WGS sequence"/>
</dbReference>
<dbReference type="EMBL" id="CAEY01001590">
    <property type="status" value="NOT_ANNOTATED_CDS"/>
    <property type="molecule type" value="Genomic_DNA"/>
</dbReference>
<dbReference type="HOGENOM" id="CLU_068449_2_1_1"/>
<evidence type="ECO:0000256" key="4">
    <source>
        <dbReference type="ARBA" id="ARBA00022448"/>
    </source>
</evidence>
<dbReference type="PANTHER" id="PTHR10612">
    <property type="entry name" value="APOLIPOPROTEIN D"/>
    <property type="match status" value="1"/>
</dbReference>
<keyword evidence="6 10" id="KW-0732">Signal</keyword>
<organism evidence="12 13">
    <name type="scientific">Tetranychus urticae</name>
    <name type="common">Two-spotted spider mite</name>
    <dbReference type="NCBI Taxonomy" id="32264"/>
    <lineage>
        <taxon>Eukaryota</taxon>
        <taxon>Metazoa</taxon>
        <taxon>Ecdysozoa</taxon>
        <taxon>Arthropoda</taxon>
        <taxon>Chelicerata</taxon>
        <taxon>Arachnida</taxon>
        <taxon>Acari</taxon>
        <taxon>Acariformes</taxon>
        <taxon>Trombidiformes</taxon>
        <taxon>Prostigmata</taxon>
        <taxon>Eleutherengona</taxon>
        <taxon>Raphignathae</taxon>
        <taxon>Tetranychoidea</taxon>
        <taxon>Tetranychidae</taxon>
        <taxon>Tetranychus</taxon>
    </lineage>
</organism>
<dbReference type="PRINTS" id="PR00179">
    <property type="entry name" value="LIPOCALIN"/>
</dbReference>
<dbReference type="OMA" id="VWSCYEF"/>
<dbReference type="KEGG" id="tut:107360728"/>
<keyword evidence="4" id="KW-0813">Transport</keyword>
<gene>
    <name evidence="12" type="primary">107360728</name>
</gene>
<keyword evidence="9" id="KW-0325">Glycoprotein</keyword>
<comment type="subcellular location">
    <subcellularLocation>
        <location evidence="1">Secreted</location>
    </subcellularLocation>
</comment>
<dbReference type="PRINTS" id="PR01171">
    <property type="entry name" value="BCTLIPOCALIN"/>
</dbReference>
<dbReference type="OrthoDB" id="10048091at2759"/>
<keyword evidence="13" id="KW-1185">Reference proteome</keyword>
<comment type="similarity">
    <text evidence="2 10">Belongs to the calycin superfamily. Lipocalin family.</text>
</comment>